<sequence length="159" mass="17682">MLTAILRTGLLARSLTHGAVLKFTAKNQTLITMSIFFNFCVVIDDSLGGLWHGVKNALGILHLALSDIKFAISLSRSPMNDLETSAQEQHVYKLTEDDDAPLLTVDEEVKFEAKECVKGLFTRFNNMLEALLCDPVESANEKEKMQSFQSYLSHLSLAC</sequence>
<protein>
    <submittedName>
        <fullName evidence="1">Uncharacterized protein</fullName>
    </submittedName>
</protein>
<gene>
    <name evidence="1" type="ORF">H0E87_027012</name>
</gene>
<organism evidence="1 2">
    <name type="scientific">Populus deltoides</name>
    <name type="common">Eastern poplar</name>
    <name type="synonym">Eastern cottonwood</name>
    <dbReference type="NCBI Taxonomy" id="3696"/>
    <lineage>
        <taxon>Eukaryota</taxon>
        <taxon>Viridiplantae</taxon>
        <taxon>Streptophyta</taxon>
        <taxon>Embryophyta</taxon>
        <taxon>Tracheophyta</taxon>
        <taxon>Spermatophyta</taxon>
        <taxon>Magnoliopsida</taxon>
        <taxon>eudicotyledons</taxon>
        <taxon>Gunneridae</taxon>
        <taxon>Pentapetalae</taxon>
        <taxon>rosids</taxon>
        <taxon>fabids</taxon>
        <taxon>Malpighiales</taxon>
        <taxon>Salicaceae</taxon>
        <taxon>Saliceae</taxon>
        <taxon>Populus</taxon>
    </lineage>
</organism>
<keyword evidence="2" id="KW-1185">Reference proteome</keyword>
<dbReference type="Proteomes" id="UP000807159">
    <property type="component" value="Chromosome 16"/>
</dbReference>
<reference evidence="1" key="1">
    <citation type="journal article" date="2021" name="J. Hered.">
        <title>Genome Assembly of Salicaceae Populus deltoides (Eastern Cottonwood) I-69 Based on Nanopore Sequencing and Hi-C Technologies.</title>
        <authorList>
            <person name="Bai S."/>
            <person name="Wu H."/>
            <person name="Zhang J."/>
            <person name="Pan Z."/>
            <person name="Zhao W."/>
            <person name="Li Z."/>
            <person name="Tong C."/>
        </authorList>
    </citation>
    <scope>NUCLEOTIDE SEQUENCE</scope>
    <source>
        <tissue evidence="1">Leaf</tissue>
    </source>
</reference>
<name>A0A8T2WX36_POPDE</name>
<evidence type="ECO:0000313" key="2">
    <source>
        <dbReference type="Proteomes" id="UP000807159"/>
    </source>
</evidence>
<evidence type="ECO:0000313" key="1">
    <source>
        <dbReference type="EMBL" id="KAH8485418.1"/>
    </source>
</evidence>
<comment type="caution">
    <text evidence="1">The sequence shown here is derived from an EMBL/GenBank/DDBJ whole genome shotgun (WGS) entry which is preliminary data.</text>
</comment>
<proteinExistence type="predicted"/>
<dbReference type="EMBL" id="JACEGQ020000016">
    <property type="protein sequence ID" value="KAH8485418.1"/>
    <property type="molecule type" value="Genomic_DNA"/>
</dbReference>
<dbReference type="AlphaFoldDB" id="A0A8T2WX36"/>
<accession>A0A8T2WX36</accession>